<keyword evidence="1" id="KW-0812">Transmembrane</keyword>
<feature type="transmembrane region" description="Helical" evidence="1">
    <location>
        <begin position="6"/>
        <end position="30"/>
    </location>
</feature>
<evidence type="ECO:0000313" key="2">
    <source>
        <dbReference type="EMBL" id="GAI49551.1"/>
    </source>
</evidence>
<reference evidence="2" key="1">
    <citation type="journal article" date="2014" name="Front. Microbiol.">
        <title>High frequency of phylogenetically diverse reductive dehalogenase-homologous genes in deep subseafloor sedimentary metagenomes.</title>
        <authorList>
            <person name="Kawai M."/>
            <person name="Futagami T."/>
            <person name="Toyoda A."/>
            <person name="Takaki Y."/>
            <person name="Nishi S."/>
            <person name="Hori S."/>
            <person name="Arai W."/>
            <person name="Tsubouchi T."/>
            <person name="Morono Y."/>
            <person name="Uchiyama I."/>
            <person name="Ito T."/>
            <person name="Fujiyama A."/>
            <person name="Inagaki F."/>
            <person name="Takami H."/>
        </authorList>
    </citation>
    <scope>NUCLEOTIDE SEQUENCE</scope>
    <source>
        <strain evidence="2">Expedition CK06-06</strain>
    </source>
</reference>
<dbReference type="EMBL" id="BARV01033368">
    <property type="protein sequence ID" value="GAI49551.1"/>
    <property type="molecule type" value="Genomic_DNA"/>
</dbReference>
<protein>
    <submittedName>
        <fullName evidence="2">Uncharacterized protein</fullName>
    </submittedName>
</protein>
<name>X1Q483_9ZZZZ</name>
<accession>X1Q483</accession>
<keyword evidence="1" id="KW-1133">Transmembrane helix</keyword>
<dbReference type="AlphaFoldDB" id="X1Q483"/>
<comment type="caution">
    <text evidence="2">The sequence shown here is derived from an EMBL/GenBank/DDBJ whole genome shotgun (WGS) entry which is preliminary data.</text>
</comment>
<organism evidence="2">
    <name type="scientific">marine sediment metagenome</name>
    <dbReference type="NCBI Taxonomy" id="412755"/>
    <lineage>
        <taxon>unclassified sequences</taxon>
        <taxon>metagenomes</taxon>
        <taxon>ecological metagenomes</taxon>
    </lineage>
</organism>
<gene>
    <name evidence="2" type="ORF">S06H3_52457</name>
</gene>
<sequence length="62" mass="6658">MDIFVAVALIFAVAGVGIVGTGLCAIVQSVRDARKEEKKLNDKLSRMNKKVDKIGELLKAEG</sequence>
<keyword evidence="1" id="KW-0472">Membrane</keyword>
<proteinExistence type="predicted"/>
<evidence type="ECO:0000256" key="1">
    <source>
        <dbReference type="SAM" id="Phobius"/>
    </source>
</evidence>